<dbReference type="InterPro" id="IPR002172">
    <property type="entry name" value="LDrepeatLR_classA_rpt"/>
</dbReference>
<dbReference type="SUPFAM" id="SSF82895">
    <property type="entry name" value="TSP-1 type 1 repeat"/>
    <property type="match status" value="2"/>
</dbReference>
<dbReference type="CDD" id="cd00112">
    <property type="entry name" value="LDLa"/>
    <property type="match status" value="1"/>
</dbReference>
<keyword evidence="4" id="KW-0732">Signal</keyword>
<dbReference type="PRINTS" id="PR01705">
    <property type="entry name" value="TSP1REPEAT"/>
</dbReference>
<dbReference type="InterPro" id="IPR036383">
    <property type="entry name" value="TSP1_rpt_sf"/>
</dbReference>
<dbReference type="Pfam" id="PF00057">
    <property type="entry name" value="Ldl_recept_a"/>
    <property type="match status" value="1"/>
</dbReference>
<dbReference type="AlphaFoldDB" id="A0A8W8HLW5"/>
<organism evidence="6 7">
    <name type="scientific">Magallana gigas</name>
    <name type="common">Pacific oyster</name>
    <name type="synonym">Crassostrea gigas</name>
    <dbReference type="NCBI Taxonomy" id="29159"/>
    <lineage>
        <taxon>Eukaryota</taxon>
        <taxon>Metazoa</taxon>
        <taxon>Spiralia</taxon>
        <taxon>Lophotrochozoa</taxon>
        <taxon>Mollusca</taxon>
        <taxon>Bivalvia</taxon>
        <taxon>Autobranchia</taxon>
        <taxon>Pteriomorphia</taxon>
        <taxon>Ostreida</taxon>
        <taxon>Ostreoidea</taxon>
        <taxon>Ostreidae</taxon>
        <taxon>Magallana</taxon>
    </lineage>
</organism>
<name>A0A8W8HLW5_MAGGI</name>
<sequence>MGERRSHSVTSQKRRNNHKMALLTMAVSALLVCFTQGGGRDNMGTDFILGFMDNKISGSANNIELFVTTTSNTPANVTVTTPLFNPSFSSKITVSRGNIEKIEITYNIRGSGTAVQDRGVQIVSTEEITVYGVNKEMYSTDGFVAFPVDAIGKEYVLATWTSEAVFMIVGTEDATTVQITLSASNPTATSVTYNGGTFTNGQSFTVNLNKYQTFHAYDVTGDFTGTKIAADKVVTVMTGNKKVAVKDTMTRTSSDHLVEQVPPIESLGKDFFTISTPDRNIGDYYRIIATEDSTQVSLAGSVYTTLNQYQFVELNVATGDYKSVTADKPVMVTMFGKTVSTQTGDAPNGGDPQFSILPAVPQFPSDYTFSTIQTPTGDFQNYLVVVIKDSAKNDLKLDEQTPSGVTWSAVTGSSQNLMVATFQVTPGSHSIYNTNPAATFLGMAFGNAQTNSYSYAAGTRLAAINGPCSTSATVAGDIVDNDCDGWIDEEENNGIDDDGDGAIDEDLANPPRINGNWADWAQWGSCSLTCNSGTGSRSRSRTCTNPAPANNGIDCVGSGTETGSCTVTTPCPIDGEWGSWSAWNCSRTCGNGVKTRSRDCDNPAPQHGGADCPGNNTDSDSCWAGTCYPSALGNLDKNCTASSFGCKTGSVDCVDIDKKCDGAVDCTDGSDEDPKVAGCTPTCNGAGGMAGTQSVLLFVLFITFASNKWRSFL</sequence>
<evidence type="ECO:0000313" key="7">
    <source>
        <dbReference type="Proteomes" id="UP000005408"/>
    </source>
</evidence>
<feature type="chain" id="PRO_5036495900" description="IgGFc-binding protein N-terminal domain-containing protein" evidence="4">
    <location>
        <begin position="38"/>
        <end position="713"/>
    </location>
</feature>
<evidence type="ECO:0000313" key="6">
    <source>
        <dbReference type="EnsemblMetazoa" id="G10183.1:cds"/>
    </source>
</evidence>
<dbReference type="SUPFAM" id="SSF57424">
    <property type="entry name" value="LDL receptor-like module"/>
    <property type="match status" value="1"/>
</dbReference>
<evidence type="ECO:0000259" key="5">
    <source>
        <dbReference type="Pfam" id="PF17517"/>
    </source>
</evidence>
<dbReference type="PROSITE" id="PS50068">
    <property type="entry name" value="LDLRA_2"/>
    <property type="match status" value="1"/>
</dbReference>
<dbReference type="InterPro" id="IPR023415">
    <property type="entry name" value="LDLR_class-A_CS"/>
</dbReference>
<dbReference type="Proteomes" id="UP000005408">
    <property type="component" value="Unassembled WGS sequence"/>
</dbReference>
<evidence type="ECO:0000256" key="4">
    <source>
        <dbReference type="SAM" id="SignalP"/>
    </source>
</evidence>
<keyword evidence="2" id="KW-1015">Disulfide bond</keyword>
<dbReference type="InterPro" id="IPR000884">
    <property type="entry name" value="TSP1_rpt"/>
</dbReference>
<dbReference type="FunFam" id="2.20.100.10:FF:000001">
    <property type="entry name" value="semaphorin-5A isoform X1"/>
    <property type="match status" value="2"/>
</dbReference>
<dbReference type="InterPro" id="IPR036055">
    <property type="entry name" value="LDL_receptor-like_sf"/>
</dbReference>
<accession>A0A8W8HLW5</accession>
<dbReference type="SMART" id="SM00192">
    <property type="entry name" value="LDLa"/>
    <property type="match status" value="1"/>
</dbReference>
<dbReference type="Gene3D" id="4.10.400.10">
    <property type="entry name" value="Low-density Lipoprotein Receptor"/>
    <property type="match status" value="1"/>
</dbReference>
<keyword evidence="7" id="KW-1185">Reference proteome</keyword>
<dbReference type="PANTHER" id="PTHR46534:SF2">
    <property type="entry name" value="VWFD DOMAIN-CONTAINING PROTEIN"/>
    <property type="match status" value="1"/>
</dbReference>
<dbReference type="Pfam" id="PF00090">
    <property type="entry name" value="TSP_1"/>
    <property type="match status" value="2"/>
</dbReference>
<dbReference type="Pfam" id="PF17517">
    <property type="entry name" value="IgGFc_binding"/>
    <property type="match status" value="1"/>
</dbReference>
<protein>
    <recommendedName>
        <fullName evidence="5">IgGFc-binding protein N-terminal domain-containing protein</fullName>
    </recommendedName>
</protein>
<evidence type="ECO:0000256" key="3">
    <source>
        <dbReference type="PROSITE-ProRule" id="PRU00124"/>
    </source>
</evidence>
<evidence type="ECO:0000256" key="2">
    <source>
        <dbReference type="ARBA" id="ARBA00023157"/>
    </source>
</evidence>
<dbReference type="PANTHER" id="PTHR46534">
    <property type="entry name" value="IGGFC_BINDING DOMAIN-CONTAINING PROTEIN"/>
    <property type="match status" value="1"/>
</dbReference>
<dbReference type="PROSITE" id="PS50092">
    <property type="entry name" value="TSP1"/>
    <property type="match status" value="2"/>
</dbReference>
<dbReference type="SMART" id="SM00209">
    <property type="entry name" value="TSP1"/>
    <property type="match status" value="2"/>
</dbReference>
<evidence type="ECO:0000256" key="1">
    <source>
        <dbReference type="ARBA" id="ARBA00022536"/>
    </source>
</evidence>
<dbReference type="EnsemblMetazoa" id="G10183.1">
    <property type="protein sequence ID" value="G10183.1:cds"/>
    <property type="gene ID" value="G10183"/>
</dbReference>
<dbReference type="Gene3D" id="2.20.100.10">
    <property type="entry name" value="Thrombospondin type-1 (TSP1) repeat"/>
    <property type="match status" value="2"/>
</dbReference>
<feature type="signal peptide" evidence="4">
    <location>
        <begin position="1"/>
        <end position="37"/>
    </location>
</feature>
<reference evidence="6" key="1">
    <citation type="submission" date="2022-08" db="UniProtKB">
        <authorList>
            <consortium name="EnsemblMetazoa"/>
        </authorList>
    </citation>
    <scope>IDENTIFICATION</scope>
    <source>
        <strain evidence="6">05x7-T-G4-1.051#20</strain>
    </source>
</reference>
<keyword evidence="1" id="KW-0245">EGF-like domain</keyword>
<proteinExistence type="predicted"/>
<dbReference type="PROSITE" id="PS01209">
    <property type="entry name" value="LDLRA_1"/>
    <property type="match status" value="1"/>
</dbReference>
<feature type="domain" description="IgGFc-binding protein N-terminal" evidence="5">
    <location>
        <begin position="141"/>
        <end position="438"/>
    </location>
</feature>
<dbReference type="InterPro" id="IPR035234">
    <property type="entry name" value="IgGFc-bd_N"/>
</dbReference>
<comment type="caution">
    <text evidence="3">Lacks conserved residue(s) required for the propagation of feature annotation.</text>
</comment>